<dbReference type="EMBL" id="KQ484135">
    <property type="protein sequence ID" value="KYP37144.1"/>
    <property type="molecule type" value="Genomic_DNA"/>
</dbReference>
<dbReference type="Gramene" id="C.cajan_40057.t">
    <property type="protein sequence ID" value="C.cajan_40057.t"/>
    <property type="gene ID" value="C.cajan_40057"/>
</dbReference>
<gene>
    <name evidence="2" type="ORF">KK1_041682</name>
</gene>
<dbReference type="AlphaFoldDB" id="A0A151R3H6"/>
<feature type="compositionally biased region" description="Basic and acidic residues" evidence="1">
    <location>
        <begin position="20"/>
        <end position="29"/>
    </location>
</feature>
<evidence type="ECO:0000313" key="3">
    <source>
        <dbReference type="Proteomes" id="UP000075243"/>
    </source>
</evidence>
<feature type="compositionally biased region" description="Basic and acidic residues" evidence="1">
    <location>
        <begin position="1"/>
        <end position="12"/>
    </location>
</feature>
<evidence type="ECO:0008006" key="4">
    <source>
        <dbReference type="Google" id="ProtNLM"/>
    </source>
</evidence>
<dbReference type="Proteomes" id="UP000075243">
    <property type="component" value="Unassembled WGS sequence"/>
</dbReference>
<feature type="region of interest" description="Disordered" evidence="1">
    <location>
        <begin position="1"/>
        <end position="46"/>
    </location>
</feature>
<name>A0A151R3H6_CAJCA</name>
<organism evidence="2 3">
    <name type="scientific">Cajanus cajan</name>
    <name type="common">Pigeon pea</name>
    <name type="synonym">Cajanus indicus</name>
    <dbReference type="NCBI Taxonomy" id="3821"/>
    <lineage>
        <taxon>Eukaryota</taxon>
        <taxon>Viridiplantae</taxon>
        <taxon>Streptophyta</taxon>
        <taxon>Embryophyta</taxon>
        <taxon>Tracheophyta</taxon>
        <taxon>Spermatophyta</taxon>
        <taxon>Magnoliopsida</taxon>
        <taxon>eudicotyledons</taxon>
        <taxon>Gunneridae</taxon>
        <taxon>Pentapetalae</taxon>
        <taxon>rosids</taxon>
        <taxon>fabids</taxon>
        <taxon>Fabales</taxon>
        <taxon>Fabaceae</taxon>
        <taxon>Papilionoideae</taxon>
        <taxon>50 kb inversion clade</taxon>
        <taxon>NPAAA clade</taxon>
        <taxon>indigoferoid/millettioid clade</taxon>
        <taxon>Phaseoleae</taxon>
        <taxon>Cajanus</taxon>
    </lineage>
</organism>
<dbReference type="OMA" id="VVEIANW"/>
<keyword evidence="3" id="KW-1185">Reference proteome</keyword>
<evidence type="ECO:0000256" key="1">
    <source>
        <dbReference type="SAM" id="MobiDB-lite"/>
    </source>
</evidence>
<sequence length="219" mass="24546">MEEHSAFRDQVRGKAPAKSEQGHKDKIKVNNDSQFKKSTRANRGGRYDFYTPLNAPRVHILEEANNNNLLTLPPPGHTPNSADKSKHCRYHRNHGHTTEECRTLRDRIEELIQAGHLGQYVQRQQVQAEISQETKSAPLRVLINTIAGGFARGGTSSSARRRHLRSINCVHSTTSAPHQSSPPISFSDEDYAGVSPNQDDPMVIVVEIANWKVQKTLID</sequence>
<protein>
    <recommendedName>
        <fullName evidence="4">Retrotransposon gag domain-containing protein</fullName>
    </recommendedName>
</protein>
<evidence type="ECO:0000313" key="2">
    <source>
        <dbReference type="EMBL" id="KYP37144.1"/>
    </source>
</evidence>
<accession>A0A151R3H6</accession>
<dbReference type="STRING" id="3821.A0A151R3H6"/>
<proteinExistence type="predicted"/>
<reference evidence="2" key="1">
    <citation type="journal article" date="2012" name="Nat. Biotechnol.">
        <title>Draft genome sequence of pigeonpea (Cajanus cajan), an orphan legume crop of resource-poor farmers.</title>
        <authorList>
            <person name="Varshney R.K."/>
            <person name="Chen W."/>
            <person name="Li Y."/>
            <person name="Bharti A.K."/>
            <person name="Saxena R.K."/>
            <person name="Schlueter J.A."/>
            <person name="Donoghue M.T."/>
            <person name="Azam S."/>
            <person name="Fan G."/>
            <person name="Whaley A.M."/>
            <person name="Farmer A.D."/>
            <person name="Sheridan J."/>
            <person name="Iwata A."/>
            <person name="Tuteja R."/>
            <person name="Penmetsa R.V."/>
            <person name="Wu W."/>
            <person name="Upadhyaya H.D."/>
            <person name="Yang S.P."/>
            <person name="Shah T."/>
            <person name="Saxena K.B."/>
            <person name="Michael T."/>
            <person name="McCombie W.R."/>
            <person name="Yang B."/>
            <person name="Zhang G."/>
            <person name="Yang H."/>
            <person name="Wang J."/>
            <person name="Spillane C."/>
            <person name="Cook D.R."/>
            <person name="May G.D."/>
            <person name="Xu X."/>
            <person name="Jackson S.A."/>
        </authorList>
    </citation>
    <scope>NUCLEOTIDE SEQUENCE [LARGE SCALE GENOMIC DNA]</scope>
</reference>